<accession>A0A7I8E4F1</accession>
<dbReference type="GO" id="GO:0004252">
    <property type="term" value="F:serine-type endopeptidase activity"/>
    <property type="evidence" value="ECO:0007669"/>
    <property type="project" value="InterPro"/>
</dbReference>
<dbReference type="NCBIfam" id="NF045542">
    <property type="entry name" value="Clp_rel_HeadMat"/>
    <property type="match status" value="1"/>
</dbReference>
<dbReference type="InterPro" id="IPR029045">
    <property type="entry name" value="ClpP/crotonase-like_dom_sf"/>
</dbReference>
<dbReference type="GO" id="GO:0051117">
    <property type="term" value="F:ATPase binding"/>
    <property type="evidence" value="ECO:0007669"/>
    <property type="project" value="TreeGrafter"/>
</dbReference>
<keyword evidence="7" id="KW-0175">Coiled coil</keyword>
<evidence type="ECO:0000256" key="5">
    <source>
        <dbReference type="ARBA" id="ARBA00022825"/>
    </source>
</evidence>
<dbReference type="InterPro" id="IPR001907">
    <property type="entry name" value="ClpP"/>
</dbReference>
<organism evidence="8 9">
    <name type="scientific">Faecalibacillus intestinalis</name>
    <dbReference type="NCBI Taxonomy" id="1982626"/>
    <lineage>
        <taxon>Bacteria</taxon>
        <taxon>Bacillati</taxon>
        <taxon>Bacillota</taxon>
        <taxon>Erysipelotrichia</taxon>
        <taxon>Erysipelotrichales</taxon>
        <taxon>Coprobacillaceae</taxon>
        <taxon>Faecalibacillus</taxon>
    </lineage>
</organism>
<dbReference type="PRINTS" id="PR00127">
    <property type="entry name" value="CLPPROTEASEP"/>
</dbReference>
<comment type="similarity">
    <text evidence="1 6">Belongs to the peptidase S14 family.</text>
</comment>
<dbReference type="Proteomes" id="UP000593842">
    <property type="component" value="Chromosome"/>
</dbReference>
<dbReference type="RefSeq" id="WP_117347053.1">
    <property type="nucleotide sequence ID" value="NZ_AP024085.1"/>
</dbReference>
<protein>
    <recommendedName>
        <fullName evidence="6">ATP-dependent Clp protease proteolytic subunit</fullName>
    </recommendedName>
</protein>
<evidence type="ECO:0000313" key="9">
    <source>
        <dbReference type="Proteomes" id="UP000593842"/>
    </source>
</evidence>
<name>A0A7I8E4F1_9FIRM</name>
<keyword evidence="5" id="KW-0720">Serine protease</keyword>
<dbReference type="GeneID" id="70579591"/>
<dbReference type="PANTHER" id="PTHR10381:SF70">
    <property type="entry name" value="ATP-DEPENDENT CLP PROTEASE PROTEOLYTIC SUBUNIT"/>
    <property type="match status" value="1"/>
</dbReference>
<dbReference type="InterPro" id="IPR023562">
    <property type="entry name" value="ClpP/TepA"/>
</dbReference>
<keyword evidence="4" id="KW-0378">Hydrolase</keyword>
<evidence type="ECO:0000256" key="1">
    <source>
        <dbReference type="ARBA" id="ARBA00007039"/>
    </source>
</evidence>
<dbReference type="GO" id="GO:0006515">
    <property type="term" value="P:protein quality control for misfolded or incompletely synthesized proteins"/>
    <property type="evidence" value="ECO:0007669"/>
    <property type="project" value="TreeGrafter"/>
</dbReference>
<dbReference type="AlphaFoldDB" id="A0A7I8E4F1"/>
<reference evidence="9" key="1">
    <citation type="submission" date="2020-09" db="EMBL/GenBank/DDBJ databases">
        <title>Complete genome sequencing of Faecalibacillus intestinalis strain 14EGH31.</title>
        <authorList>
            <person name="Sakamoto M."/>
            <person name="Murakami T."/>
            <person name="Mori H."/>
        </authorList>
    </citation>
    <scope>NUCLEOTIDE SEQUENCE [LARGE SCALE GENOMIC DNA]</scope>
    <source>
        <strain evidence="9">14EGH31</strain>
    </source>
</reference>
<sequence>MKKGHEKFYEFKKSNEEMTDLYIYGDITSYKWDESDVGAYDFLKELNDVDTDNLTVHINSYGGSVSEGLAIHNMIKEFKGNVTTVCDSFACSIASVIFMAGKERVMHKGSLLMIHHAWTWASGNAKDLRKQADDLDKITEPSIVIYEKNSNLSRDEIVELMDNETWITAEEALEMGFATSIKEDDDAQQSINEMYLNHQVMLNKDLEKELNEVKEALKLEKAKNEEPLTGWNAFFNTKK</sequence>
<dbReference type="Pfam" id="PF00574">
    <property type="entry name" value="CLP_protease"/>
    <property type="match status" value="1"/>
</dbReference>
<evidence type="ECO:0000256" key="4">
    <source>
        <dbReference type="ARBA" id="ARBA00022801"/>
    </source>
</evidence>
<evidence type="ECO:0000256" key="2">
    <source>
        <dbReference type="ARBA" id="ARBA00022490"/>
    </source>
</evidence>
<evidence type="ECO:0000256" key="7">
    <source>
        <dbReference type="SAM" id="Coils"/>
    </source>
</evidence>
<keyword evidence="3 8" id="KW-0645">Protease</keyword>
<evidence type="ECO:0000256" key="6">
    <source>
        <dbReference type="RuleBase" id="RU003567"/>
    </source>
</evidence>
<dbReference type="CDD" id="cd07016">
    <property type="entry name" value="S14_ClpP_1"/>
    <property type="match status" value="1"/>
</dbReference>
<keyword evidence="2" id="KW-0963">Cytoplasm</keyword>
<gene>
    <name evidence="8" type="primary">clpP_1</name>
    <name evidence="8" type="ORF">Fi14EGH31_11570</name>
</gene>
<dbReference type="KEGG" id="fit:Fi14EGH31_11570"/>
<dbReference type="Gene3D" id="3.90.226.10">
    <property type="entry name" value="2-enoyl-CoA Hydratase, Chain A, domain 1"/>
    <property type="match status" value="1"/>
</dbReference>
<dbReference type="EMBL" id="AP024085">
    <property type="protein sequence ID" value="BCL57445.1"/>
    <property type="molecule type" value="Genomic_DNA"/>
</dbReference>
<dbReference type="GO" id="GO:0004176">
    <property type="term" value="F:ATP-dependent peptidase activity"/>
    <property type="evidence" value="ECO:0007669"/>
    <property type="project" value="InterPro"/>
</dbReference>
<evidence type="ECO:0000256" key="3">
    <source>
        <dbReference type="ARBA" id="ARBA00022670"/>
    </source>
</evidence>
<evidence type="ECO:0000313" key="8">
    <source>
        <dbReference type="EMBL" id="BCL57445.1"/>
    </source>
</evidence>
<proteinExistence type="inferred from homology"/>
<dbReference type="PANTHER" id="PTHR10381">
    <property type="entry name" value="ATP-DEPENDENT CLP PROTEASE PROTEOLYTIC SUBUNIT"/>
    <property type="match status" value="1"/>
</dbReference>
<feature type="coiled-coil region" evidence="7">
    <location>
        <begin position="196"/>
        <end position="226"/>
    </location>
</feature>
<dbReference type="SUPFAM" id="SSF52096">
    <property type="entry name" value="ClpP/crotonase"/>
    <property type="match status" value="1"/>
</dbReference>
<dbReference type="GO" id="GO:0009368">
    <property type="term" value="C:endopeptidase Clp complex"/>
    <property type="evidence" value="ECO:0007669"/>
    <property type="project" value="TreeGrafter"/>
</dbReference>